<feature type="transmembrane region" description="Helical" evidence="8">
    <location>
        <begin position="140"/>
        <end position="165"/>
    </location>
</feature>
<dbReference type="InterPro" id="IPR000515">
    <property type="entry name" value="MetI-like"/>
</dbReference>
<protein>
    <submittedName>
        <fullName evidence="10">Amino acid ABC superfamily ATP binding cassette transporter, membrane protein</fullName>
    </submittedName>
</protein>
<feature type="transmembrane region" description="Helical" evidence="8">
    <location>
        <begin position="98"/>
        <end position="119"/>
    </location>
</feature>
<dbReference type="STRING" id="1423734.FC83_GL002882"/>
<dbReference type="RefSeq" id="WP_052004803.1">
    <property type="nucleotide sequence ID" value="NZ_AZGA01000054.1"/>
</dbReference>
<dbReference type="Proteomes" id="UP000051236">
    <property type="component" value="Unassembled WGS sequence"/>
</dbReference>
<evidence type="ECO:0000256" key="1">
    <source>
        <dbReference type="ARBA" id="ARBA00004651"/>
    </source>
</evidence>
<evidence type="ECO:0000256" key="5">
    <source>
        <dbReference type="ARBA" id="ARBA00022970"/>
    </source>
</evidence>
<dbReference type="CDD" id="cd06261">
    <property type="entry name" value="TM_PBP2"/>
    <property type="match status" value="1"/>
</dbReference>
<keyword evidence="6 8" id="KW-1133">Transmembrane helix</keyword>
<keyword evidence="4 8" id="KW-0812">Transmembrane</keyword>
<dbReference type="PATRIC" id="fig|1423734.3.peg.2932"/>
<dbReference type="InterPro" id="IPR035906">
    <property type="entry name" value="MetI-like_sf"/>
</dbReference>
<comment type="similarity">
    <text evidence="8">Belongs to the binding-protein-dependent transport system permease family.</text>
</comment>
<proteinExistence type="inferred from homology"/>
<keyword evidence="7 8" id="KW-0472">Membrane</keyword>
<evidence type="ECO:0000313" key="11">
    <source>
        <dbReference type="Proteomes" id="UP000051236"/>
    </source>
</evidence>
<comment type="subcellular location">
    <subcellularLocation>
        <location evidence="1 8">Cell membrane</location>
        <topology evidence="1 8">Multi-pass membrane protein</topology>
    </subcellularLocation>
</comment>
<dbReference type="OrthoDB" id="9805999at2"/>
<dbReference type="GO" id="GO:0006865">
    <property type="term" value="P:amino acid transport"/>
    <property type="evidence" value="ECO:0007669"/>
    <property type="project" value="UniProtKB-KW"/>
</dbReference>
<reference evidence="10 11" key="1">
    <citation type="journal article" date="2015" name="Genome Announc.">
        <title>Expanding the biotechnology potential of lactobacilli through comparative genomics of 213 strains and associated genera.</title>
        <authorList>
            <person name="Sun Z."/>
            <person name="Harris H.M."/>
            <person name="McCann A."/>
            <person name="Guo C."/>
            <person name="Argimon S."/>
            <person name="Zhang W."/>
            <person name="Yang X."/>
            <person name="Jeffery I.B."/>
            <person name="Cooney J.C."/>
            <person name="Kagawa T.F."/>
            <person name="Liu W."/>
            <person name="Song Y."/>
            <person name="Salvetti E."/>
            <person name="Wrobel A."/>
            <person name="Rasinkangas P."/>
            <person name="Parkhill J."/>
            <person name="Rea M.C."/>
            <person name="O'Sullivan O."/>
            <person name="Ritari J."/>
            <person name="Douillard F.P."/>
            <person name="Paul Ross R."/>
            <person name="Yang R."/>
            <person name="Briner A.E."/>
            <person name="Felis G.E."/>
            <person name="de Vos W.M."/>
            <person name="Barrangou R."/>
            <person name="Klaenhammer T.R."/>
            <person name="Caufield P.W."/>
            <person name="Cui Y."/>
            <person name="Zhang H."/>
            <person name="O'Toole P.W."/>
        </authorList>
    </citation>
    <scope>NUCLEOTIDE SEQUENCE [LARGE SCALE GENOMIC DNA]</scope>
    <source>
        <strain evidence="10 11">DSM 18527</strain>
    </source>
</reference>
<evidence type="ECO:0000256" key="3">
    <source>
        <dbReference type="ARBA" id="ARBA00022475"/>
    </source>
</evidence>
<organism evidence="10 11">
    <name type="scientific">Agrilactobacillus composti DSM 18527 = JCM 14202</name>
    <dbReference type="NCBI Taxonomy" id="1423734"/>
    <lineage>
        <taxon>Bacteria</taxon>
        <taxon>Bacillati</taxon>
        <taxon>Bacillota</taxon>
        <taxon>Bacilli</taxon>
        <taxon>Lactobacillales</taxon>
        <taxon>Lactobacillaceae</taxon>
        <taxon>Agrilactobacillus</taxon>
    </lineage>
</organism>
<dbReference type="NCBIfam" id="TIGR01726">
    <property type="entry name" value="HEQRo_perm_3TM"/>
    <property type="match status" value="1"/>
</dbReference>
<dbReference type="AlphaFoldDB" id="X0PTP5"/>
<dbReference type="eggNOG" id="COG0765">
    <property type="taxonomic scope" value="Bacteria"/>
</dbReference>
<dbReference type="Pfam" id="PF00528">
    <property type="entry name" value="BPD_transp_1"/>
    <property type="match status" value="1"/>
</dbReference>
<evidence type="ECO:0000256" key="6">
    <source>
        <dbReference type="ARBA" id="ARBA00022989"/>
    </source>
</evidence>
<dbReference type="Gene3D" id="1.10.3720.10">
    <property type="entry name" value="MetI-like"/>
    <property type="match status" value="1"/>
</dbReference>
<feature type="domain" description="ABC transmembrane type-1" evidence="9">
    <location>
        <begin position="19"/>
        <end position="215"/>
    </location>
</feature>
<dbReference type="PROSITE" id="PS50928">
    <property type="entry name" value="ABC_TM1"/>
    <property type="match status" value="1"/>
</dbReference>
<name>X0PTP5_9LACO</name>
<gene>
    <name evidence="10" type="ORF">FC83_GL002882</name>
</gene>
<dbReference type="PANTHER" id="PTHR30614">
    <property type="entry name" value="MEMBRANE COMPONENT OF AMINO ACID ABC TRANSPORTER"/>
    <property type="match status" value="1"/>
</dbReference>
<sequence>MSLDTNFMAQVFKTAIAGVPVTLQIVLVALIVSLPIGFIFALVRIYRVKILSPLVRLYVSFVRGTPLIAQILIIYSAFPSFLATIIGKSAFSIDPINYAYIVFTLNSIATLTEVFRSALQTVDKGQLEAGLMVGMAPRQTFVRVILPQALVSALPNITNATLYLIKNSSLAFIMSVKDITAIAKTQAAFSYNFLEAYLVVWVYYLIIAYAAELLFWFLERYFSRFQRTTTAKSFNWHLFSFKQPTTTVAAVQYDPKKELVNHAHN</sequence>
<evidence type="ECO:0000256" key="8">
    <source>
        <dbReference type="RuleBase" id="RU363032"/>
    </source>
</evidence>
<feature type="transmembrane region" description="Helical" evidence="8">
    <location>
        <begin position="198"/>
        <end position="218"/>
    </location>
</feature>
<feature type="transmembrane region" description="Helical" evidence="8">
    <location>
        <begin position="67"/>
        <end position="86"/>
    </location>
</feature>
<accession>X0PTP5</accession>
<evidence type="ECO:0000313" key="10">
    <source>
        <dbReference type="EMBL" id="KRM33315.1"/>
    </source>
</evidence>
<dbReference type="GO" id="GO:0043190">
    <property type="term" value="C:ATP-binding cassette (ABC) transporter complex"/>
    <property type="evidence" value="ECO:0007669"/>
    <property type="project" value="InterPro"/>
</dbReference>
<comment type="caution">
    <text evidence="10">The sequence shown here is derived from an EMBL/GenBank/DDBJ whole genome shotgun (WGS) entry which is preliminary data.</text>
</comment>
<keyword evidence="3" id="KW-1003">Cell membrane</keyword>
<dbReference type="SUPFAM" id="SSF161098">
    <property type="entry name" value="MetI-like"/>
    <property type="match status" value="1"/>
</dbReference>
<dbReference type="InterPro" id="IPR010065">
    <property type="entry name" value="AA_ABC_transptr_permease_3TM"/>
</dbReference>
<evidence type="ECO:0000256" key="7">
    <source>
        <dbReference type="ARBA" id="ARBA00023136"/>
    </source>
</evidence>
<keyword evidence="11" id="KW-1185">Reference proteome</keyword>
<dbReference type="GO" id="GO:0022857">
    <property type="term" value="F:transmembrane transporter activity"/>
    <property type="evidence" value="ECO:0007669"/>
    <property type="project" value="InterPro"/>
</dbReference>
<evidence type="ECO:0000256" key="2">
    <source>
        <dbReference type="ARBA" id="ARBA00022448"/>
    </source>
</evidence>
<dbReference type="PANTHER" id="PTHR30614:SF0">
    <property type="entry name" value="L-CYSTINE TRANSPORT SYSTEM PERMEASE PROTEIN TCYL"/>
    <property type="match status" value="1"/>
</dbReference>
<keyword evidence="5" id="KW-0029">Amino-acid transport</keyword>
<dbReference type="InterPro" id="IPR043429">
    <property type="entry name" value="ArtM/GltK/GlnP/TcyL/YhdX-like"/>
</dbReference>
<dbReference type="EMBL" id="AZGA01000054">
    <property type="protein sequence ID" value="KRM33315.1"/>
    <property type="molecule type" value="Genomic_DNA"/>
</dbReference>
<keyword evidence="2 8" id="KW-0813">Transport</keyword>
<feature type="transmembrane region" description="Helical" evidence="8">
    <location>
        <begin position="25"/>
        <end position="46"/>
    </location>
</feature>
<evidence type="ECO:0000256" key="4">
    <source>
        <dbReference type="ARBA" id="ARBA00022692"/>
    </source>
</evidence>
<evidence type="ECO:0000259" key="9">
    <source>
        <dbReference type="PROSITE" id="PS50928"/>
    </source>
</evidence>